<evidence type="ECO:0000256" key="2">
    <source>
        <dbReference type="ARBA" id="ARBA00023315"/>
    </source>
</evidence>
<evidence type="ECO:0000259" key="3">
    <source>
        <dbReference type="PROSITE" id="PS51186"/>
    </source>
</evidence>
<comment type="caution">
    <text evidence="4">The sequence shown here is derived from an EMBL/GenBank/DDBJ whole genome shotgun (WGS) entry which is preliminary data.</text>
</comment>
<dbReference type="Pfam" id="PF00583">
    <property type="entry name" value="Acetyltransf_1"/>
    <property type="match status" value="1"/>
</dbReference>
<accession>A0A561BY30</accession>
<dbReference type="SUPFAM" id="SSF55729">
    <property type="entry name" value="Acyl-CoA N-acyltransferases (Nat)"/>
    <property type="match status" value="1"/>
</dbReference>
<evidence type="ECO:0000313" key="5">
    <source>
        <dbReference type="Proteomes" id="UP000318380"/>
    </source>
</evidence>
<proteinExistence type="predicted"/>
<dbReference type="PANTHER" id="PTHR43877">
    <property type="entry name" value="AMINOALKYLPHOSPHONATE N-ACETYLTRANSFERASE-RELATED-RELATED"/>
    <property type="match status" value="1"/>
</dbReference>
<reference evidence="4 5" key="1">
    <citation type="submission" date="2019-06" db="EMBL/GenBank/DDBJ databases">
        <title>Sequencing the genomes of 1000 actinobacteria strains.</title>
        <authorList>
            <person name="Klenk H.-P."/>
        </authorList>
    </citation>
    <scope>NUCLEOTIDE SEQUENCE [LARGE SCALE GENOMIC DNA]</scope>
    <source>
        <strain evidence="4 5">DSM 24683</strain>
    </source>
</reference>
<dbReference type="CDD" id="cd04301">
    <property type="entry name" value="NAT_SF"/>
    <property type="match status" value="1"/>
</dbReference>
<keyword evidence="1" id="KW-0808">Transferase</keyword>
<dbReference type="GO" id="GO:0016747">
    <property type="term" value="F:acyltransferase activity, transferring groups other than amino-acyl groups"/>
    <property type="evidence" value="ECO:0007669"/>
    <property type="project" value="InterPro"/>
</dbReference>
<feature type="domain" description="N-acetyltransferase" evidence="3">
    <location>
        <begin position="2"/>
        <end position="160"/>
    </location>
</feature>
<dbReference type="Gene3D" id="3.40.630.30">
    <property type="match status" value="1"/>
</dbReference>
<dbReference type="InterPro" id="IPR016181">
    <property type="entry name" value="Acyl_CoA_acyltransferase"/>
</dbReference>
<dbReference type="InterPro" id="IPR050832">
    <property type="entry name" value="Bact_Acetyltransf"/>
</dbReference>
<gene>
    <name evidence="4" type="ORF">FB561_4798</name>
</gene>
<protein>
    <submittedName>
        <fullName evidence="4">Ribosomal protein S18 acetylase RimI-like enzyme</fullName>
    </submittedName>
</protein>
<name>A0A561BY30_9ACTN</name>
<keyword evidence="2" id="KW-0012">Acyltransferase</keyword>
<dbReference type="OrthoDB" id="5243635at2"/>
<evidence type="ECO:0000256" key="1">
    <source>
        <dbReference type="ARBA" id="ARBA00022679"/>
    </source>
</evidence>
<keyword evidence="4" id="KW-0687">Ribonucleoprotein</keyword>
<dbReference type="InterPro" id="IPR000182">
    <property type="entry name" value="GNAT_dom"/>
</dbReference>
<sequence>MITVRPATLDDVEGVRAIGHRTWPVAYAELATPEFIEDGLARYWSAGAIEWGIRNGITLVAVDTGSTELVGMAGLGQEDGFWVMWKLYVLPGYQAGGVGKALLDGAIEALPAGTDQLLLNVLVGNEKAIGFYRRHGFREPERTPARELGDHQCWMGLDLDRT</sequence>
<organism evidence="4 5">
    <name type="scientific">Kribbella amoyensis</name>
    <dbReference type="NCBI Taxonomy" id="996641"/>
    <lineage>
        <taxon>Bacteria</taxon>
        <taxon>Bacillati</taxon>
        <taxon>Actinomycetota</taxon>
        <taxon>Actinomycetes</taxon>
        <taxon>Propionibacteriales</taxon>
        <taxon>Kribbellaceae</taxon>
        <taxon>Kribbella</taxon>
    </lineage>
</organism>
<dbReference type="GO" id="GO:0005840">
    <property type="term" value="C:ribosome"/>
    <property type="evidence" value="ECO:0007669"/>
    <property type="project" value="UniProtKB-KW"/>
</dbReference>
<dbReference type="AlphaFoldDB" id="A0A561BY30"/>
<dbReference type="RefSeq" id="WP_145810382.1">
    <property type="nucleotide sequence ID" value="NZ_VIVK01000001.1"/>
</dbReference>
<keyword evidence="4" id="KW-0689">Ribosomal protein</keyword>
<evidence type="ECO:0000313" key="4">
    <source>
        <dbReference type="EMBL" id="TWD83632.1"/>
    </source>
</evidence>
<keyword evidence="5" id="KW-1185">Reference proteome</keyword>
<dbReference type="EMBL" id="VIVK01000001">
    <property type="protein sequence ID" value="TWD83632.1"/>
    <property type="molecule type" value="Genomic_DNA"/>
</dbReference>
<dbReference type="PROSITE" id="PS51186">
    <property type="entry name" value="GNAT"/>
    <property type="match status" value="1"/>
</dbReference>
<dbReference type="Proteomes" id="UP000318380">
    <property type="component" value="Unassembled WGS sequence"/>
</dbReference>